<gene>
    <name evidence="2" type="ORF">FGO68_gene851</name>
</gene>
<sequence length="151" mass="16730">MQHSHSVIHNSASIIDQCTPPSNERQECENHNAYFAMGPSNPAAAGFSQTSQLDLLICQTQPLGILGLLTPQNAVLYSDYNSGTDRGRAKEKDFVKPHNGSIDSSSYDSDGTFARYEENEEEAHRVQEFPSLITQQQSESAKRAREARSEL</sequence>
<evidence type="ECO:0000256" key="1">
    <source>
        <dbReference type="SAM" id="MobiDB-lite"/>
    </source>
</evidence>
<protein>
    <submittedName>
        <fullName evidence="2">Uncharacterized protein</fullName>
    </submittedName>
</protein>
<feature type="compositionally biased region" description="Basic and acidic residues" evidence="1">
    <location>
        <begin position="85"/>
        <end position="96"/>
    </location>
</feature>
<dbReference type="Proteomes" id="UP000785679">
    <property type="component" value="Unassembled WGS sequence"/>
</dbReference>
<feature type="compositionally biased region" description="Low complexity" evidence="1">
    <location>
        <begin position="101"/>
        <end position="110"/>
    </location>
</feature>
<keyword evidence="3" id="KW-1185">Reference proteome</keyword>
<evidence type="ECO:0000313" key="2">
    <source>
        <dbReference type="EMBL" id="TNV84668.1"/>
    </source>
</evidence>
<proteinExistence type="predicted"/>
<organism evidence="2 3">
    <name type="scientific">Halteria grandinella</name>
    <dbReference type="NCBI Taxonomy" id="5974"/>
    <lineage>
        <taxon>Eukaryota</taxon>
        <taxon>Sar</taxon>
        <taxon>Alveolata</taxon>
        <taxon>Ciliophora</taxon>
        <taxon>Intramacronucleata</taxon>
        <taxon>Spirotrichea</taxon>
        <taxon>Stichotrichia</taxon>
        <taxon>Sporadotrichida</taxon>
        <taxon>Halteriidae</taxon>
        <taxon>Halteria</taxon>
    </lineage>
</organism>
<evidence type="ECO:0000313" key="3">
    <source>
        <dbReference type="Proteomes" id="UP000785679"/>
    </source>
</evidence>
<dbReference type="AlphaFoldDB" id="A0A8J8NZU2"/>
<feature type="region of interest" description="Disordered" evidence="1">
    <location>
        <begin position="81"/>
        <end position="151"/>
    </location>
</feature>
<accession>A0A8J8NZU2</accession>
<feature type="compositionally biased region" description="Basic and acidic residues" evidence="1">
    <location>
        <begin position="140"/>
        <end position="151"/>
    </location>
</feature>
<dbReference type="EMBL" id="RRYP01002535">
    <property type="protein sequence ID" value="TNV84668.1"/>
    <property type="molecule type" value="Genomic_DNA"/>
</dbReference>
<comment type="caution">
    <text evidence="2">The sequence shown here is derived from an EMBL/GenBank/DDBJ whole genome shotgun (WGS) entry which is preliminary data.</text>
</comment>
<reference evidence="2" key="1">
    <citation type="submission" date="2019-06" db="EMBL/GenBank/DDBJ databases">
        <authorList>
            <person name="Zheng W."/>
        </authorList>
    </citation>
    <scope>NUCLEOTIDE SEQUENCE</scope>
    <source>
        <strain evidence="2">QDHG01</strain>
    </source>
</reference>
<name>A0A8J8NZU2_HALGN</name>